<dbReference type="AlphaFoldDB" id="A0A4Q5AS13"/>
<organism evidence="1 2">
    <name type="scientific">Bifidobacterium pseudolongum subsp. globosum</name>
    <dbReference type="NCBI Taxonomy" id="1690"/>
    <lineage>
        <taxon>Bacteria</taxon>
        <taxon>Bacillati</taxon>
        <taxon>Actinomycetota</taxon>
        <taxon>Actinomycetes</taxon>
        <taxon>Bifidobacteriales</taxon>
        <taxon>Bifidobacteriaceae</taxon>
        <taxon>Bifidobacterium</taxon>
    </lineage>
</organism>
<gene>
    <name evidence="1" type="ORF">PG2003B_1807</name>
</gene>
<proteinExistence type="predicted"/>
<dbReference type="Proteomes" id="UP000292382">
    <property type="component" value="Unassembled WGS sequence"/>
</dbReference>
<protein>
    <submittedName>
        <fullName evidence="1">Restriction endonuclease BglII</fullName>
    </submittedName>
</protein>
<keyword evidence="1" id="KW-0255">Endonuclease</keyword>
<comment type="caution">
    <text evidence="1">The sequence shown here is derived from an EMBL/GenBank/DDBJ whole genome shotgun (WGS) entry which is preliminary data.</text>
</comment>
<dbReference type="InterPro" id="IPR015278">
    <property type="entry name" value="BglII-like"/>
</dbReference>
<dbReference type="Pfam" id="PF09195">
    <property type="entry name" value="Endonuc-BglII"/>
    <property type="match status" value="1"/>
</dbReference>
<dbReference type="InterPro" id="IPR011335">
    <property type="entry name" value="Restrct_endonuc-II-like"/>
</dbReference>
<keyword evidence="1" id="KW-0378">Hydrolase</keyword>
<name>A0A4Q5AS13_9BIFI</name>
<evidence type="ECO:0000313" key="1">
    <source>
        <dbReference type="EMBL" id="RYQ33955.1"/>
    </source>
</evidence>
<dbReference type="EMBL" id="RYUW01000029">
    <property type="protein sequence ID" value="RYQ33955.1"/>
    <property type="molecule type" value="Genomic_DNA"/>
</dbReference>
<dbReference type="GO" id="GO:0009036">
    <property type="term" value="F:type II site-specific deoxyribonuclease activity"/>
    <property type="evidence" value="ECO:0007669"/>
    <property type="project" value="InterPro"/>
</dbReference>
<reference evidence="1 2" key="1">
    <citation type="submission" date="2018-12" db="EMBL/GenBank/DDBJ databases">
        <title>Unveiling genomic diversity among members of the Bifidobacterium pseudolongum species, a widely distributed gut commensal of the animal kingdom.</title>
        <authorList>
            <person name="Lugli G.A."/>
            <person name="Duranti S."/>
            <person name="Albert K."/>
            <person name="Mancabelli L."/>
            <person name="Napoli S."/>
            <person name="Viappiani A."/>
            <person name="Anzalone R."/>
            <person name="Longhi G."/>
            <person name="Milani C."/>
            <person name="Turroni F."/>
            <person name="Alessandri G."/>
            <person name="Sela D.A."/>
            <person name="Van Sinderen D."/>
            <person name="Ventura M."/>
        </authorList>
    </citation>
    <scope>NUCLEOTIDE SEQUENCE [LARGE SCALE GENOMIC DNA]</scope>
    <source>
        <strain evidence="1 2">2003B</strain>
    </source>
</reference>
<keyword evidence="1" id="KW-0540">Nuclease</keyword>
<dbReference type="GO" id="GO:0009307">
    <property type="term" value="P:DNA restriction-modification system"/>
    <property type="evidence" value="ECO:0007669"/>
    <property type="project" value="InterPro"/>
</dbReference>
<sequence length="289" mass="32608">MVGNGSKVSSVMQYMIDLYIDLCLWCNTVTLIPMTGFETHSYDNPDVLAPQIRARYEYLEVRSACAIMRAVSPDEWQDITEVLDQFSFSADLLLRAGGNNSEMAETLNVALRKRGWQECAYERETKGKITFRSAGVPDEDLGTMFESSYWVDNRKGRVLVDIEWNAKDGNLDRDLSAYRAWYEAGLIDAAMIITKHREDLLKTACKLWAPHLGVTAEEVERSSRKARKSRTDWDRQIALPLDLTTTTVTSLTKARDRVFRGEAGTCPVVVVGISGATWDGTPYHAYNNL</sequence>
<evidence type="ECO:0000313" key="2">
    <source>
        <dbReference type="Proteomes" id="UP000292382"/>
    </source>
</evidence>
<dbReference type="SUPFAM" id="SSF52980">
    <property type="entry name" value="Restriction endonuclease-like"/>
    <property type="match status" value="1"/>
</dbReference>
<accession>A0A4Q5AS13</accession>